<evidence type="ECO:0000256" key="5">
    <source>
        <dbReference type="ARBA" id="ARBA00022566"/>
    </source>
</evidence>
<accession>A0ABM1QZQ0</accession>
<keyword evidence="14" id="KW-0407">Ion channel</keyword>
<evidence type="ECO:0000256" key="15">
    <source>
        <dbReference type="SAM" id="Phobius"/>
    </source>
</evidence>
<evidence type="ECO:0000256" key="4">
    <source>
        <dbReference type="ARBA" id="ARBA00022535"/>
    </source>
</evidence>
<gene>
    <name evidence="18" type="primary">LOC104748286</name>
</gene>
<feature type="transmembrane region" description="Helical" evidence="15">
    <location>
        <begin position="104"/>
        <end position="126"/>
    </location>
</feature>
<dbReference type="InterPro" id="IPR018490">
    <property type="entry name" value="cNMP-bd_dom_sf"/>
</dbReference>
<evidence type="ECO:0000256" key="9">
    <source>
        <dbReference type="ARBA" id="ARBA00022992"/>
    </source>
</evidence>
<sequence length="574" mass="66532">MNPHSKFVQVWARILAFSSLVAIFIDPLFLFLFSIHHENNCIAIDWPKTIKLASIRSITDLIFFMNMLLQFRLAYVAPESRIVGAGQLVDHPSKIARHYFRGKFFLDLFVVLPIPQVIMLWVIPVYLGIPSEEYEKQILGATILLQYLPKLCRLLPFLAGQTPTGFIFESAWTNFVINLLTFMLVGHGVGSCWYFSGLQRVKACLLNASDISEDVRGFLIDCDNSRSFASESEQALWRNSSSVNACFQEDGITYGIFLKAVNLTTQHSFFTRYSYSLFWGFQQISTLCGNLTPSYSVGEVFFTMGIIGLGLLLFARLIGNMHNFLQSLDRRRMEMMLRRRDVEQWMSHRLLPEDLRKRVREAERYNWAATRGVNEELLFENMPDDLQRDIRRHLFKFLKKVRIFSLMDETILDSIRERLKQRTYIWGSRVLHNKGLVEKMVFIVRGEMESIGEDGSVLPLSEGDVCGEELLTWCLERSSINPDGTRITMPPKGLVSNRNVRCVTNVEAFSLSVADLEDVTSLFPRFLRSNRVQGAIRYESPYWRLRAAMQIQVAWRYRKRQLQRLYTAQSSYNR</sequence>
<keyword evidence="3" id="KW-0813">Transport</keyword>
<dbReference type="PANTHER" id="PTHR45651">
    <property type="entry name" value="CYCLIC NUCLEOTIDE-GATED ION CHANNEL 15-RELATED-RELATED"/>
    <property type="match status" value="1"/>
</dbReference>
<evidence type="ECO:0000256" key="3">
    <source>
        <dbReference type="ARBA" id="ARBA00022448"/>
    </source>
</evidence>
<dbReference type="RefSeq" id="XP_019092238.1">
    <property type="nucleotide sequence ID" value="XM_019236693.1"/>
</dbReference>
<feature type="domain" description="Cyclic nucleotide-binding" evidence="16">
    <location>
        <begin position="403"/>
        <end position="479"/>
    </location>
</feature>
<protein>
    <submittedName>
        <fullName evidence="18">Cyclic nucleotide-gated ion channel 19</fullName>
    </submittedName>
</protein>
<dbReference type="InterPro" id="IPR005821">
    <property type="entry name" value="Ion_trans_dom"/>
</dbReference>
<evidence type="ECO:0000256" key="1">
    <source>
        <dbReference type="ARBA" id="ARBA00004141"/>
    </source>
</evidence>
<evidence type="ECO:0000256" key="7">
    <source>
        <dbReference type="ARBA" id="ARBA00022860"/>
    </source>
</evidence>
<proteinExistence type="inferred from homology"/>
<dbReference type="Gene3D" id="2.60.120.10">
    <property type="entry name" value="Jelly Rolls"/>
    <property type="match status" value="1"/>
</dbReference>
<feature type="transmembrane region" description="Helical" evidence="15">
    <location>
        <begin position="12"/>
        <end position="33"/>
    </location>
</feature>
<feature type="transmembrane region" description="Helical" evidence="15">
    <location>
        <begin position="171"/>
        <end position="196"/>
    </location>
</feature>
<dbReference type="InterPro" id="IPR014710">
    <property type="entry name" value="RmlC-like_jellyroll"/>
</dbReference>
<evidence type="ECO:0000256" key="12">
    <source>
        <dbReference type="ARBA" id="ARBA00023149"/>
    </source>
</evidence>
<feature type="transmembrane region" description="Helical" evidence="15">
    <location>
        <begin position="300"/>
        <end position="325"/>
    </location>
</feature>
<keyword evidence="8 15" id="KW-1133">Transmembrane helix</keyword>
<evidence type="ECO:0000256" key="11">
    <source>
        <dbReference type="ARBA" id="ARBA00023136"/>
    </source>
</evidence>
<dbReference type="SUPFAM" id="SSF51206">
    <property type="entry name" value="cAMP-binding domain-like"/>
    <property type="match status" value="1"/>
</dbReference>
<dbReference type="PROSITE" id="PS50042">
    <property type="entry name" value="CNMP_BINDING_3"/>
    <property type="match status" value="1"/>
</dbReference>
<dbReference type="CDD" id="cd00038">
    <property type="entry name" value="CAP_ED"/>
    <property type="match status" value="1"/>
</dbReference>
<keyword evidence="17" id="KW-1185">Reference proteome</keyword>
<dbReference type="Gene3D" id="1.10.287.630">
    <property type="entry name" value="Helix hairpin bin"/>
    <property type="match status" value="1"/>
</dbReference>
<keyword evidence="12" id="KW-0114">cAMP</keyword>
<dbReference type="SUPFAM" id="SSF81324">
    <property type="entry name" value="Voltage-gated potassium channels"/>
    <property type="match status" value="1"/>
</dbReference>
<keyword evidence="7" id="KW-0112">Calmodulin-binding</keyword>
<dbReference type="Pfam" id="PF00520">
    <property type="entry name" value="Ion_trans"/>
    <property type="match status" value="1"/>
</dbReference>
<dbReference type="Proteomes" id="UP000694864">
    <property type="component" value="Chromosome 15"/>
</dbReference>
<keyword evidence="5" id="KW-0116">cAMP-binding</keyword>
<evidence type="ECO:0000313" key="17">
    <source>
        <dbReference type="Proteomes" id="UP000694864"/>
    </source>
</evidence>
<evidence type="ECO:0000256" key="6">
    <source>
        <dbReference type="ARBA" id="ARBA00022692"/>
    </source>
</evidence>
<keyword evidence="10" id="KW-0406">Ion transport</keyword>
<keyword evidence="13" id="KW-1071">Ligand-gated ion channel</keyword>
<reference evidence="17" key="1">
    <citation type="journal article" date="2014" name="Nat. Commun.">
        <title>The emerging biofuel crop Camelina sativa retains a highly undifferentiated hexaploid genome structure.</title>
        <authorList>
            <person name="Kagale S."/>
            <person name="Koh C."/>
            <person name="Nixon J."/>
            <person name="Bollina V."/>
            <person name="Clarke W.E."/>
            <person name="Tuteja R."/>
            <person name="Spillane C."/>
            <person name="Robinson S.J."/>
            <person name="Links M.G."/>
            <person name="Clarke C."/>
            <person name="Higgins E.E."/>
            <person name="Huebert T."/>
            <person name="Sharpe A.G."/>
            <person name="Parkin I.A."/>
        </authorList>
    </citation>
    <scope>NUCLEOTIDE SEQUENCE [LARGE SCALE GENOMIC DNA]</scope>
    <source>
        <strain evidence="17">cv. DH55</strain>
    </source>
</reference>
<evidence type="ECO:0000256" key="8">
    <source>
        <dbReference type="ARBA" id="ARBA00022989"/>
    </source>
</evidence>
<evidence type="ECO:0000313" key="18">
    <source>
        <dbReference type="RefSeq" id="XP_019092238.1"/>
    </source>
</evidence>
<dbReference type="InterPro" id="IPR000595">
    <property type="entry name" value="cNMP-bd_dom"/>
</dbReference>
<evidence type="ECO:0000256" key="14">
    <source>
        <dbReference type="ARBA" id="ARBA00023303"/>
    </source>
</evidence>
<comment type="similarity">
    <text evidence="2">Belongs to the cyclic nucleotide-gated cation channel (TC 1.A.1.5) family.</text>
</comment>
<comment type="subcellular location">
    <subcellularLocation>
        <location evidence="1">Membrane</location>
        <topology evidence="1">Multi-pass membrane protein</topology>
    </subcellularLocation>
</comment>
<keyword evidence="4" id="KW-0140">cGMP</keyword>
<name>A0ABM1QZQ0_CAMSA</name>
<keyword evidence="6 15" id="KW-0812">Transmembrane</keyword>
<organism evidence="17 18">
    <name type="scientific">Camelina sativa</name>
    <name type="common">False flax</name>
    <name type="synonym">Myagrum sativum</name>
    <dbReference type="NCBI Taxonomy" id="90675"/>
    <lineage>
        <taxon>Eukaryota</taxon>
        <taxon>Viridiplantae</taxon>
        <taxon>Streptophyta</taxon>
        <taxon>Embryophyta</taxon>
        <taxon>Tracheophyta</taxon>
        <taxon>Spermatophyta</taxon>
        <taxon>Magnoliopsida</taxon>
        <taxon>eudicotyledons</taxon>
        <taxon>Gunneridae</taxon>
        <taxon>Pentapetalae</taxon>
        <taxon>rosids</taxon>
        <taxon>malvids</taxon>
        <taxon>Brassicales</taxon>
        <taxon>Brassicaceae</taxon>
        <taxon>Camelineae</taxon>
        <taxon>Camelina</taxon>
    </lineage>
</organism>
<evidence type="ECO:0000256" key="10">
    <source>
        <dbReference type="ARBA" id="ARBA00023065"/>
    </source>
</evidence>
<evidence type="ECO:0000256" key="2">
    <source>
        <dbReference type="ARBA" id="ARBA00010486"/>
    </source>
</evidence>
<dbReference type="PANTHER" id="PTHR45651:SF40">
    <property type="entry name" value="CYCLIC NUCLEOTIDE-GATED ION CHANNEL 19-RELATED"/>
    <property type="match status" value="1"/>
</dbReference>
<evidence type="ECO:0000259" key="16">
    <source>
        <dbReference type="PROSITE" id="PS50042"/>
    </source>
</evidence>
<dbReference type="Gene3D" id="1.10.287.70">
    <property type="match status" value="1"/>
</dbReference>
<reference evidence="18" key="2">
    <citation type="submission" date="2025-08" db="UniProtKB">
        <authorList>
            <consortium name="RefSeq"/>
        </authorList>
    </citation>
    <scope>IDENTIFICATION</scope>
    <source>
        <tissue evidence="18">Leaf</tissue>
    </source>
</reference>
<dbReference type="GeneID" id="104748286"/>
<keyword evidence="9" id="KW-0547">Nucleotide-binding</keyword>
<evidence type="ECO:0000256" key="13">
    <source>
        <dbReference type="ARBA" id="ARBA00023286"/>
    </source>
</evidence>
<keyword evidence="9" id="KW-0142">cGMP-binding</keyword>
<keyword evidence="11 15" id="KW-0472">Membrane</keyword>